<feature type="compositionally biased region" description="Basic and acidic residues" evidence="1">
    <location>
        <begin position="183"/>
        <end position="193"/>
    </location>
</feature>
<dbReference type="AlphaFoldDB" id="A5BN21"/>
<evidence type="ECO:0000313" key="2">
    <source>
        <dbReference type="EMBL" id="CAN70353.1"/>
    </source>
</evidence>
<organism evidence="2">
    <name type="scientific">Vitis vinifera</name>
    <name type="common">Grape</name>
    <dbReference type="NCBI Taxonomy" id="29760"/>
    <lineage>
        <taxon>Eukaryota</taxon>
        <taxon>Viridiplantae</taxon>
        <taxon>Streptophyta</taxon>
        <taxon>Embryophyta</taxon>
        <taxon>Tracheophyta</taxon>
        <taxon>Spermatophyta</taxon>
        <taxon>Magnoliopsida</taxon>
        <taxon>eudicotyledons</taxon>
        <taxon>Gunneridae</taxon>
        <taxon>Pentapetalae</taxon>
        <taxon>rosids</taxon>
        <taxon>Vitales</taxon>
        <taxon>Vitaceae</taxon>
        <taxon>Viteae</taxon>
        <taxon>Vitis</taxon>
    </lineage>
</organism>
<accession>A5BN21</accession>
<gene>
    <name evidence="2" type="ORF">VITISV_011216</name>
</gene>
<protein>
    <submittedName>
        <fullName evidence="2">Uncharacterized protein</fullName>
    </submittedName>
</protein>
<feature type="region of interest" description="Disordered" evidence="1">
    <location>
        <begin position="134"/>
        <end position="210"/>
    </location>
</feature>
<name>A5BN21_VITVI</name>
<proteinExistence type="predicted"/>
<dbReference type="EMBL" id="AM465204">
    <property type="protein sequence ID" value="CAN70353.1"/>
    <property type="molecule type" value="Genomic_DNA"/>
</dbReference>
<reference evidence="2" key="1">
    <citation type="journal article" date="2007" name="PLoS ONE">
        <title>The first genome sequence of an elite grapevine cultivar (Pinot noir Vitis vinifera L.): coping with a highly heterozygous genome.</title>
        <authorList>
            <person name="Velasco R."/>
            <person name="Zharkikh A."/>
            <person name="Troggio M."/>
            <person name="Cartwright D.A."/>
            <person name="Cestaro A."/>
            <person name="Pruss D."/>
            <person name="Pindo M."/>
            <person name="FitzGerald L.M."/>
            <person name="Vezzulli S."/>
            <person name="Reid J."/>
            <person name="Malacarne G."/>
            <person name="Iliev D."/>
            <person name="Coppola G."/>
            <person name="Wardell B."/>
            <person name="Micheletti D."/>
            <person name="Macalma T."/>
            <person name="Facci M."/>
            <person name="Mitchell J.T."/>
            <person name="Perazzolli M."/>
            <person name="Eldredge G."/>
            <person name="Gatto P."/>
            <person name="Oyzerski R."/>
            <person name="Moretto M."/>
            <person name="Gutin N."/>
            <person name="Stefanini M."/>
            <person name="Chen Y."/>
            <person name="Segala C."/>
            <person name="Davenport C."/>
            <person name="Dematte L."/>
            <person name="Mraz A."/>
            <person name="Battilana J."/>
            <person name="Stormo K."/>
            <person name="Costa F."/>
            <person name="Tao Q."/>
            <person name="Si-Ammour A."/>
            <person name="Harkins T."/>
            <person name="Lackey A."/>
            <person name="Perbost C."/>
            <person name="Taillon B."/>
            <person name="Stella A."/>
            <person name="Solovyev V."/>
            <person name="Fawcett J.A."/>
            <person name="Sterck L."/>
            <person name="Vandepoele K."/>
            <person name="Grando S.M."/>
            <person name="Toppo S."/>
            <person name="Moser C."/>
            <person name="Lanchbury J."/>
            <person name="Bogden R."/>
            <person name="Skolnick M."/>
            <person name="Sgaramella V."/>
            <person name="Bhatnagar S.K."/>
            <person name="Fontana P."/>
            <person name="Gutin A."/>
            <person name="Van de Peer Y."/>
            <person name="Salamini F."/>
            <person name="Viola R."/>
        </authorList>
    </citation>
    <scope>NUCLEOTIDE SEQUENCE</scope>
</reference>
<sequence>MRLTPVPVRVLIPPTAAEYNTPSTTALQNLSTWGDRVGPDGSLCKIPVATGIIISAAATLCIHILTKAVVAQMPRRSNGGFSGSPQKIKTTFIIVNYEGGGMYYIPIKSKSKYEASKNKGNHIIHVGVSNIICGSDSKEGKEEERRHGGDGHRHSFSDPPSKHPSKNSQHVPAGHRAIKLHKKADEGAEQRPQEDEEALGCENGHGRRPI</sequence>
<feature type="compositionally biased region" description="Basic and acidic residues" evidence="1">
    <location>
        <begin position="136"/>
        <end position="156"/>
    </location>
</feature>
<evidence type="ECO:0000256" key="1">
    <source>
        <dbReference type="SAM" id="MobiDB-lite"/>
    </source>
</evidence>